<comment type="subcellular location">
    <subcellularLocation>
        <location evidence="1 16">Nucleus</location>
    </subcellularLocation>
</comment>
<dbReference type="GO" id="GO:0035076">
    <property type="term" value="P:ecdysone receptor signaling pathway"/>
    <property type="evidence" value="ECO:0007669"/>
    <property type="project" value="InterPro"/>
</dbReference>
<dbReference type="InterPro" id="IPR035500">
    <property type="entry name" value="NHR-like_dom_sf"/>
</dbReference>
<feature type="compositionally biased region" description="Low complexity" evidence="17">
    <location>
        <begin position="115"/>
        <end position="130"/>
    </location>
</feature>
<dbReference type="PRINTS" id="PR00047">
    <property type="entry name" value="STROIDFINGER"/>
</dbReference>
<keyword evidence="9 16" id="KW-0804">Transcription</keyword>
<comment type="similarity">
    <text evidence="2">Belongs to the nuclear hormone receptor family. NR1 subfamily.</text>
</comment>
<protein>
    <recommendedName>
        <fullName evidence="3">Ecdysone receptor</fullName>
    </recommendedName>
    <alternativeName>
        <fullName evidence="12">20-hydroxy-ecdysone receptor</fullName>
    </alternativeName>
    <alternativeName>
        <fullName evidence="13">EcRH</fullName>
    </alternativeName>
    <alternativeName>
        <fullName evidence="14">Ecdysteroid receptor</fullName>
    </alternativeName>
    <alternativeName>
        <fullName evidence="15">Nuclear receptor subfamily 1 group H member 1</fullName>
    </alternativeName>
</protein>
<dbReference type="PANTHER" id="PTHR24082:SF507">
    <property type="entry name" value="BILE ACID RECEPTOR-RELATED"/>
    <property type="match status" value="1"/>
</dbReference>
<dbReference type="PRINTS" id="PR00398">
    <property type="entry name" value="STRDHORMONER"/>
</dbReference>
<dbReference type="GO" id="GO:0045944">
    <property type="term" value="P:positive regulation of transcription by RNA polymerase II"/>
    <property type="evidence" value="ECO:0007669"/>
    <property type="project" value="TreeGrafter"/>
</dbReference>
<dbReference type="GO" id="GO:0000122">
    <property type="term" value="P:negative regulation of transcription by RNA polymerase II"/>
    <property type="evidence" value="ECO:0007669"/>
    <property type="project" value="TreeGrafter"/>
</dbReference>
<dbReference type="RefSeq" id="XP_026744328.1">
    <property type="nucleotide sequence ID" value="XM_026888527.1"/>
</dbReference>
<dbReference type="InterPro" id="IPR050234">
    <property type="entry name" value="Nuclear_hormone_rcpt_NR1"/>
</dbReference>
<dbReference type="FunFam" id="3.30.50.10:FF:000031">
    <property type="entry name" value="Ecdysone receptor A1"/>
    <property type="match status" value="1"/>
</dbReference>
<keyword evidence="8 16" id="KW-0238">DNA-binding</keyword>
<dbReference type="Proteomes" id="UP000322000">
    <property type="component" value="Chromosome 2"/>
</dbReference>
<dbReference type="GO" id="GO:0035100">
    <property type="term" value="F:ecdysone binding"/>
    <property type="evidence" value="ECO:0007669"/>
    <property type="project" value="InterPro"/>
</dbReference>
<evidence type="ECO:0000256" key="17">
    <source>
        <dbReference type="SAM" id="MobiDB-lite"/>
    </source>
</evidence>
<evidence type="ECO:0000256" key="7">
    <source>
        <dbReference type="ARBA" id="ARBA00023015"/>
    </source>
</evidence>
<dbReference type="FunFam" id="1.10.565.10:FF:000030">
    <property type="entry name" value="Ecdysone receptor (Isoform A)"/>
    <property type="match status" value="1"/>
</dbReference>
<dbReference type="GO" id="GO:0008270">
    <property type="term" value="F:zinc ion binding"/>
    <property type="evidence" value="ECO:0007669"/>
    <property type="project" value="UniProtKB-KW"/>
</dbReference>
<keyword evidence="6 16" id="KW-0862">Zinc</keyword>
<dbReference type="PROSITE" id="PS51843">
    <property type="entry name" value="NR_LBD"/>
    <property type="match status" value="1"/>
</dbReference>
<dbReference type="GO" id="GO:0004879">
    <property type="term" value="F:nuclear receptor activity"/>
    <property type="evidence" value="ECO:0007669"/>
    <property type="project" value="InterPro"/>
</dbReference>
<feature type="compositionally biased region" description="Pro residues" evidence="17">
    <location>
        <begin position="131"/>
        <end position="141"/>
    </location>
</feature>
<keyword evidence="4 16" id="KW-0479">Metal-binding</keyword>
<organism evidence="20 21">
    <name type="scientific">Trichoplusia ni</name>
    <name type="common">Cabbage looper</name>
    <dbReference type="NCBI Taxonomy" id="7111"/>
    <lineage>
        <taxon>Eukaryota</taxon>
        <taxon>Metazoa</taxon>
        <taxon>Ecdysozoa</taxon>
        <taxon>Arthropoda</taxon>
        <taxon>Hexapoda</taxon>
        <taxon>Insecta</taxon>
        <taxon>Pterygota</taxon>
        <taxon>Neoptera</taxon>
        <taxon>Endopterygota</taxon>
        <taxon>Lepidoptera</taxon>
        <taxon>Glossata</taxon>
        <taxon>Ditrysia</taxon>
        <taxon>Noctuoidea</taxon>
        <taxon>Noctuidae</taxon>
        <taxon>Plusiinae</taxon>
        <taxon>Trichoplusia</taxon>
    </lineage>
</organism>
<dbReference type="SUPFAM" id="SSF48508">
    <property type="entry name" value="Nuclear receptor ligand-binding domain"/>
    <property type="match status" value="1"/>
</dbReference>
<evidence type="ECO:0000313" key="20">
    <source>
        <dbReference type="Proteomes" id="UP000322000"/>
    </source>
</evidence>
<dbReference type="GO" id="GO:0030154">
    <property type="term" value="P:cell differentiation"/>
    <property type="evidence" value="ECO:0007669"/>
    <property type="project" value="TreeGrafter"/>
</dbReference>
<evidence type="ECO:0000256" key="1">
    <source>
        <dbReference type="ARBA" id="ARBA00004123"/>
    </source>
</evidence>
<evidence type="ECO:0000256" key="6">
    <source>
        <dbReference type="ARBA" id="ARBA00022833"/>
    </source>
</evidence>
<dbReference type="GeneID" id="113505703"/>
<evidence type="ECO:0000256" key="2">
    <source>
        <dbReference type="ARBA" id="ARBA00008092"/>
    </source>
</evidence>
<dbReference type="InterPro" id="IPR041889">
    <property type="entry name" value="NR_LBD_EcR"/>
</dbReference>
<keyword evidence="5 16" id="KW-0863">Zinc-finger</keyword>
<feature type="domain" description="NR LBD" evidence="19">
    <location>
        <begin position="333"/>
        <end position="570"/>
    </location>
</feature>
<dbReference type="CDD" id="cd07161">
    <property type="entry name" value="NR_DBD_EcR"/>
    <property type="match status" value="1"/>
</dbReference>
<dbReference type="CTD" id="35540"/>
<dbReference type="InterPro" id="IPR001723">
    <property type="entry name" value="Nuclear_hrmn_rcpt"/>
</dbReference>
<dbReference type="Pfam" id="PF00105">
    <property type="entry name" value="zf-C4"/>
    <property type="match status" value="1"/>
</dbReference>
<evidence type="ECO:0000256" key="16">
    <source>
        <dbReference type="RuleBase" id="RU004334"/>
    </source>
</evidence>
<evidence type="ECO:0000256" key="8">
    <source>
        <dbReference type="ARBA" id="ARBA00023125"/>
    </source>
</evidence>
<evidence type="ECO:0000256" key="10">
    <source>
        <dbReference type="ARBA" id="ARBA00023170"/>
    </source>
</evidence>
<evidence type="ECO:0000313" key="21">
    <source>
        <dbReference type="RefSeq" id="XP_026744328.1"/>
    </source>
</evidence>
<dbReference type="InterPro" id="IPR013088">
    <property type="entry name" value="Znf_NHR/GATA"/>
</dbReference>
<dbReference type="PROSITE" id="PS51030">
    <property type="entry name" value="NUCLEAR_REC_DBD_2"/>
    <property type="match status" value="1"/>
</dbReference>
<dbReference type="InterPro" id="IPR003069">
    <property type="entry name" value="Ecdystd_rcpt"/>
</dbReference>
<dbReference type="AlphaFoldDB" id="A0A7E5WU13"/>
<feature type="region of interest" description="Disordered" evidence="17">
    <location>
        <begin position="113"/>
        <end position="178"/>
    </location>
</feature>
<gene>
    <name evidence="21" type="primary">LOC113505703</name>
</gene>
<keyword evidence="20" id="KW-1185">Reference proteome</keyword>
<dbReference type="SMART" id="SM00399">
    <property type="entry name" value="ZnF_C4"/>
    <property type="match status" value="1"/>
</dbReference>
<name>A0A7E5WU13_TRINI</name>
<accession>A0A7E5WU13</accession>
<dbReference type="GO" id="GO:0000978">
    <property type="term" value="F:RNA polymerase II cis-regulatory region sequence-specific DNA binding"/>
    <property type="evidence" value="ECO:0007669"/>
    <property type="project" value="TreeGrafter"/>
</dbReference>
<dbReference type="CDD" id="cd06938">
    <property type="entry name" value="NR_LBD_EcR"/>
    <property type="match status" value="1"/>
</dbReference>
<dbReference type="Gene3D" id="3.30.50.10">
    <property type="entry name" value="Erythroid Transcription Factor GATA-1, subunit A"/>
    <property type="match status" value="1"/>
</dbReference>
<evidence type="ECO:0000259" key="19">
    <source>
        <dbReference type="PROSITE" id="PS51843"/>
    </source>
</evidence>
<reference evidence="21" key="1">
    <citation type="submission" date="2025-08" db="UniProtKB">
        <authorList>
            <consortium name="RefSeq"/>
        </authorList>
    </citation>
    <scope>IDENTIFICATION</scope>
</reference>
<proteinExistence type="inferred from homology"/>
<dbReference type="PRINTS" id="PR01283">
    <property type="entry name" value="ECDYSTEROIDR"/>
</dbReference>
<evidence type="ECO:0000256" key="11">
    <source>
        <dbReference type="ARBA" id="ARBA00023242"/>
    </source>
</evidence>
<dbReference type="InterPro" id="IPR001628">
    <property type="entry name" value="Znf_hrmn_rcpt"/>
</dbReference>
<keyword evidence="10 16" id="KW-0675">Receptor</keyword>
<feature type="region of interest" description="Disordered" evidence="17">
    <location>
        <begin position="269"/>
        <end position="293"/>
    </location>
</feature>
<sequence>MPIESRLNSLVRGKSEVKAFVGGCPSALIDTGAYDTLADMRRRWYNNGGFQTLRMLEESSSEVTSSSALGLPPAMVMSPESLASPEYGGLELWGYDDGITYSTAQSLLGTCTMEQQQPQPQQQPQQTQPLPSMPLPMPPTTPKSENESMSSGREELSPASSINGCSTDGEARRQKKGPAPRQQEELCLVCGDRASGYHYNALTCEGCKGFFRRSVTKNAVYICKFGHACEMDMYMRRKCQECRLKKCLAVGMRPECVVPENQCAMKRKEKKAQREKDKLPVSTTTVDDHMPPIMQCDPPPPEAARIHEVVPRFLNEKLMEQNRLKNVPPLTANQKSLIARLVWYQEGYEQPSEEDLKRVTQTWQSDEDDEDSDMPFRQITEMTILTVQLIVEFAKGLPGFAKISQSDQITLLKACSSEVMMLRVARRYDAATDSVLFANNQAYTRDNYRKAGMAYVIEDLLHFCRCMYSMMMDNVHYALLTAIVIFSDRPGLEQPLLVEEIQRYYLNTLRVYILNQHSASPRCAVIYGKILGVLTELRTLGMQNSNMCISLKLKNRKLPPFLEEIWDVADVSTTQPPPVVLDPAAPL</sequence>
<dbReference type="PANTHER" id="PTHR24082">
    <property type="entry name" value="NUCLEAR HORMONE RECEPTOR"/>
    <property type="match status" value="1"/>
</dbReference>
<evidence type="ECO:0000256" key="14">
    <source>
        <dbReference type="ARBA" id="ARBA00033003"/>
    </source>
</evidence>
<keyword evidence="11 16" id="KW-0539">Nucleus</keyword>
<dbReference type="GO" id="GO:0090575">
    <property type="term" value="C:RNA polymerase II transcription regulator complex"/>
    <property type="evidence" value="ECO:0007669"/>
    <property type="project" value="TreeGrafter"/>
</dbReference>
<dbReference type="PROSITE" id="PS00031">
    <property type="entry name" value="NUCLEAR_REC_DBD_1"/>
    <property type="match status" value="1"/>
</dbReference>
<dbReference type="SUPFAM" id="SSF57716">
    <property type="entry name" value="Glucocorticoid receptor-like (DNA-binding domain)"/>
    <property type="match status" value="1"/>
</dbReference>
<evidence type="ECO:0000259" key="18">
    <source>
        <dbReference type="PROSITE" id="PS51030"/>
    </source>
</evidence>
<evidence type="ECO:0000256" key="4">
    <source>
        <dbReference type="ARBA" id="ARBA00022723"/>
    </source>
</evidence>
<evidence type="ECO:0000256" key="15">
    <source>
        <dbReference type="ARBA" id="ARBA00033286"/>
    </source>
</evidence>
<dbReference type="Pfam" id="PF00104">
    <property type="entry name" value="Hormone_recep"/>
    <property type="match status" value="1"/>
</dbReference>
<dbReference type="SMART" id="SM00430">
    <property type="entry name" value="HOLI"/>
    <property type="match status" value="1"/>
</dbReference>
<feature type="domain" description="Nuclear receptor" evidence="18">
    <location>
        <begin position="184"/>
        <end position="259"/>
    </location>
</feature>
<evidence type="ECO:0000256" key="13">
    <source>
        <dbReference type="ARBA" id="ARBA00030794"/>
    </source>
</evidence>
<evidence type="ECO:0000256" key="9">
    <source>
        <dbReference type="ARBA" id="ARBA00023163"/>
    </source>
</evidence>
<evidence type="ECO:0000256" key="5">
    <source>
        <dbReference type="ARBA" id="ARBA00022771"/>
    </source>
</evidence>
<dbReference type="InterPro" id="IPR000536">
    <property type="entry name" value="Nucl_hrmn_rcpt_lig-bd"/>
</dbReference>
<keyword evidence="7 16" id="KW-0805">Transcription regulation</keyword>
<evidence type="ECO:0000256" key="3">
    <source>
        <dbReference type="ARBA" id="ARBA00022052"/>
    </source>
</evidence>
<dbReference type="Gene3D" id="1.10.565.10">
    <property type="entry name" value="Retinoid X Receptor"/>
    <property type="match status" value="1"/>
</dbReference>
<evidence type="ECO:0000256" key="12">
    <source>
        <dbReference type="ARBA" id="ARBA00029963"/>
    </source>
</evidence>